<dbReference type="AlphaFoldDB" id="A0A2H5PWN5"/>
<organism evidence="1 2">
    <name type="scientific">Citrus unshiu</name>
    <name type="common">Satsuma mandarin</name>
    <name type="synonym">Citrus nobilis var. unshiu</name>
    <dbReference type="NCBI Taxonomy" id="55188"/>
    <lineage>
        <taxon>Eukaryota</taxon>
        <taxon>Viridiplantae</taxon>
        <taxon>Streptophyta</taxon>
        <taxon>Embryophyta</taxon>
        <taxon>Tracheophyta</taxon>
        <taxon>Spermatophyta</taxon>
        <taxon>Magnoliopsida</taxon>
        <taxon>eudicotyledons</taxon>
        <taxon>Gunneridae</taxon>
        <taxon>Pentapetalae</taxon>
        <taxon>rosids</taxon>
        <taxon>malvids</taxon>
        <taxon>Sapindales</taxon>
        <taxon>Rutaceae</taxon>
        <taxon>Aurantioideae</taxon>
        <taxon>Citrus</taxon>
    </lineage>
</organism>
<evidence type="ECO:0000313" key="1">
    <source>
        <dbReference type="EMBL" id="GAY56475.1"/>
    </source>
</evidence>
<evidence type="ECO:0000313" key="2">
    <source>
        <dbReference type="Proteomes" id="UP000236630"/>
    </source>
</evidence>
<name>A0A2H5PWN5_CITUN</name>
<proteinExistence type="predicted"/>
<gene>
    <name evidence="1" type="ORF">CUMW_172190</name>
</gene>
<dbReference type="Proteomes" id="UP000236630">
    <property type="component" value="Unassembled WGS sequence"/>
</dbReference>
<accession>A0A2H5PWN5</accession>
<reference evidence="1 2" key="1">
    <citation type="journal article" date="2017" name="Front. Genet.">
        <title>Draft sequencing of the heterozygous diploid genome of Satsuma (Citrus unshiu Marc.) using a hybrid assembly approach.</title>
        <authorList>
            <person name="Shimizu T."/>
            <person name="Tanizawa Y."/>
            <person name="Mochizuki T."/>
            <person name="Nagasaki H."/>
            <person name="Yoshioka T."/>
            <person name="Toyoda A."/>
            <person name="Fujiyama A."/>
            <person name="Kaminuma E."/>
            <person name="Nakamura Y."/>
        </authorList>
    </citation>
    <scope>NUCLEOTIDE SEQUENCE [LARGE SCALE GENOMIC DNA]</scope>
    <source>
        <strain evidence="2">cv. Miyagawa wase</strain>
    </source>
</reference>
<dbReference type="EMBL" id="BDQV01000138">
    <property type="protein sequence ID" value="GAY56475.1"/>
    <property type="molecule type" value="Genomic_DNA"/>
</dbReference>
<sequence length="237" mass="26799">MLYKSNVILTKALLALVEFKYWREPEFKEVMVKYGHNEMDLIEISVVLPWTTSRQRKLISNDSELYSVFEEIFTNSCPVIEFMVHTGLGGQSCHESVVIGYENPVNIGVSMGSDKFEKLSEDGFIGGHSSDEENRKHDCQIKSVNKDATTPWIAKALVGRPKKKRTKEPGETKLTSKMFTIKCSACICLGHNKRGCPNFPKTTRTIEHGTNPQSQEVDVNEQSIFNLVLLRPNVIVM</sequence>
<keyword evidence="2" id="KW-1185">Reference proteome</keyword>
<protein>
    <submittedName>
        <fullName evidence="1">Uncharacterized protein</fullName>
    </submittedName>
</protein>
<comment type="caution">
    <text evidence="1">The sequence shown here is derived from an EMBL/GenBank/DDBJ whole genome shotgun (WGS) entry which is preliminary data.</text>
</comment>